<feature type="site" description="Important for induction of apoptosis" evidence="7">
    <location>
        <position position="422"/>
    </location>
</feature>
<dbReference type="EMBL" id="JBJKFK010000209">
    <property type="protein sequence ID" value="KAL3318745.1"/>
    <property type="molecule type" value="Genomic_DNA"/>
</dbReference>
<evidence type="ECO:0000259" key="10">
    <source>
        <dbReference type="PROSITE" id="PS50263"/>
    </source>
</evidence>
<dbReference type="CDD" id="cd01275">
    <property type="entry name" value="FHIT"/>
    <property type="match status" value="1"/>
</dbReference>
<evidence type="ECO:0000313" key="12">
    <source>
        <dbReference type="EMBL" id="KAL3318745.1"/>
    </source>
</evidence>
<dbReference type="FunFam" id="3.30.428.10:FF:000011">
    <property type="entry name" value="Fragile histidine triad"/>
    <property type="match status" value="1"/>
</dbReference>
<dbReference type="PROSITE" id="PS50263">
    <property type="entry name" value="CN_HYDROLASE"/>
    <property type="match status" value="1"/>
</dbReference>
<dbReference type="Pfam" id="PF01230">
    <property type="entry name" value="HIT"/>
    <property type="match status" value="1"/>
</dbReference>
<dbReference type="EC" id="3.6.1.29" evidence="1 9"/>
<dbReference type="PROSITE" id="PS00892">
    <property type="entry name" value="HIT_1"/>
    <property type="match status" value="1"/>
</dbReference>
<dbReference type="PANTHER" id="PTHR23088:SF27">
    <property type="entry name" value="DEAMINATED GLUTATHIONE AMIDASE"/>
    <property type="match status" value="1"/>
</dbReference>
<feature type="domain" description="HIT" evidence="11">
    <location>
        <begin position="309"/>
        <end position="417"/>
    </location>
</feature>
<feature type="short sequence motif" description="Histidine triad motif" evidence="8">
    <location>
        <begin position="402"/>
        <end position="406"/>
    </location>
</feature>
<dbReference type="InterPro" id="IPR036265">
    <property type="entry name" value="HIT-like_sf"/>
</dbReference>
<comment type="caution">
    <text evidence="12">The sequence shown here is derived from an EMBL/GenBank/DDBJ whole genome shotgun (WGS) entry which is preliminary data.</text>
</comment>
<dbReference type="InterPro" id="IPR045254">
    <property type="entry name" value="Nit1/2_C-N_Hydrolase"/>
</dbReference>
<dbReference type="Gene3D" id="3.30.428.10">
    <property type="entry name" value="HIT-like"/>
    <property type="match status" value="1"/>
</dbReference>
<gene>
    <name evidence="12" type="ORF">Ciccas_002602</name>
</gene>
<evidence type="ECO:0000256" key="1">
    <source>
        <dbReference type="ARBA" id="ARBA00012377"/>
    </source>
</evidence>
<evidence type="ECO:0000256" key="9">
    <source>
        <dbReference type="RuleBase" id="RU366076"/>
    </source>
</evidence>
<name>A0ABD2QGS6_9PLAT</name>
<evidence type="ECO:0000256" key="2">
    <source>
        <dbReference type="ARBA" id="ARBA00022741"/>
    </source>
</evidence>
<evidence type="ECO:0000256" key="3">
    <source>
        <dbReference type="ARBA" id="ARBA00022801"/>
    </source>
</evidence>
<dbReference type="Pfam" id="PF00795">
    <property type="entry name" value="CN_hydrolase"/>
    <property type="match status" value="1"/>
</dbReference>
<dbReference type="AlphaFoldDB" id="A0ABD2QGS6"/>
<dbReference type="SUPFAM" id="SSF54197">
    <property type="entry name" value="HIT-like"/>
    <property type="match status" value="1"/>
</dbReference>
<dbReference type="PROSITE" id="PS01227">
    <property type="entry name" value="UPF0012"/>
    <property type="match status" value="1"/>
</dbReference>
<proteinExistence type="predicted"/>
<dbReference type="InterPro" id="IPR001110">
    <property type="entry name" value="UPF0012_CS"/>
</dbReference>
<dbReference type="InterPro" id="IPR039383">
    <property type="entry name" value="FHIT"/>
</dbReference>
<feature type="binding site" evidence="6">
    <location>
        <position position="335"/>
    </location>
    <ligand>
        <name>substrate</name>
    </ligand>
</feature>
<evidence type="ECO:0000313" key="13">
    <source>
        <dbReference type="Proteomes" id="UP001626550"/>
    </source>
</evidence>
<dbReference type="PANTHER" id="PTHR23088">
    <property type="entry name" value="NITRILASE-RELATED"/>
    <property type="match status" value="1"/>
</dbReference>
<dbReference type="InterPro" id="IPR011146">
    <property type="entry name" value="HIT-like"/>
</dbReference>
<sequence length="454" mass="49788">MSFISSKIGVLQLCPTSDKIKNLEVATTLIKEAASQEAKIIFLPEAFDYIGDSRAQTLELSENLGQTTISTMSELARNLGVWLSLGGMHRKVTEEIPKKLLNSHIIINSDGKVAAIYDKVHLFDIQIESDIEGSSLSLKESIYVSAGKDAPVVAMSTPIGNIGLGICYDLRFPELASALRYSGNADVLTYPSAFTVPTGEAGHWHTLLKARAIETQTYVVAAALEGKSNSKRSFYGHSLVVDPWGQIIAEKTDPGPGLLICNINGSENGVIGPGMSIAKARSSIPVSSNRRSDLFPMPDNGKPVKIENRSFIFGPIEIPANHVFLRSNLSYAFVNLSPLVPGHVLVSPVRLVERFEQMTLGEVTDLYALVRTIVPRLAKYFNASSMTIAIQDGKEAGQSVPHVHMHVLPRKFGDFPENDDIYKELNKHDKIPDRVKRDPQVMAEEASNLRTIFY</sequence>
<dbReference type="Gene3D" id="3.60.110.10">
    <property type="entry name" value="Carbon-nitrogen hydrolase"/>
    <property type="match status" value="1"/>
</dbReference>
<feature type="active site" description="Tele-AMP-histidine intermediate" evidence="5">
    <location>
        <position position="404"/>
    </location>
</feature>
<dbReference type="InterPro" id="IPR036526">
    <property type="entry name" value="C-N_Hydrolase_sf"/>
</dbReference>
<accession>A0ABD2QGS6</accession>
<dbReference type="GO" id="GO:0047710">
    <property type="term" value="F:bis(5'-adenosyl)-triphosphatase activity"/>
    <property type="evidence" value="ECO:0007669"/>
    <property type="project" value="UniProtKB-UniRule"/>
</dbReference>
<evidence type="ECO:0000256" key="5">
    <source>
        <dbReference type="PIRSR" id="PIRSR639383-1"/>
    </source>
</evidence>
<keyword evidence="2 9" id="KW-0547">Nucleotide-binding</keyword>
<comment type="catalytic activity">
    <reaction evidence="4 9">
        <text>P(1),P(3)-bis(5'-adenosyl) triphosphate + H2O = AMP + ADP + 2 H(+)</text>
        <dbReference type="Rhea" id="RHEA:13893"/>
        <dbReference type="ChEBI" id="CHEBI:15377"/>
        <dbReference type="ChEBI" id="CHEBI:15378"/>
        <dbReference type="ChEBI" id="CHEBI:58529"/>
        <dbReference type="ChEBI" id="CHEBI:456215"/>
        <dbReference type="ChEBI" id="CHEBI:456216"/>
        <dbReference type="EC" id="3.6.1.29"/>
    </reaction>
</comment>
<dbReference type="CDD" id="cd07572">
    <property type="entry name" value="nit"/>
    <property type="match status" value="1"/>
</dbReference>
<evidence type="ECO:0000256" key="4">
    <source>
        <dbReference type="ARBA" id="ARBA00047780"/>
    </source>
</evidence>
<dbReference type="Proteomes" id="UP001626550">
    <property type="component" value="Unassembled WGS sequence"/>
</dbReference>
<evidence type="ECO:0000256" key="7">
    <source>
        <dbReference type="PIRSR" id="PIRSR639383-3"/>
    </source>
</evidence>
<organism evidence="12 13">
    <name type="scientific">Cichlidogyrus casuarinus</name>
    <dbReference type="NCBI Taxonomy" id="1844966"/>
    <lineage>
        <taxon>Eukaryota</taxon>
        <taxon>Metazoa</taxon>
        <taxon>Spiralia</taxon>
        <taxon>Lophotrochozoa</taxon>
        <taxon>Platyhelminthes</taxon>
        <taxon>Monogenea</taxon>
        <taxon>Monopisthocotylea</taxon>
        <taxon>Dactylogyridea</taxon>
        <taxon>Ancyrocephalidae</taxon>
        <taxon>Cichlidogyrus</taxon>
    </lineage>
</organism>
<protein>
    <recommendedName>
        <fullName evidence="1 9">Bis(5'-adenosyl)-triphosphatase</fullName>
        <ecNumber evidence="1 9">3.6.1.29</ecNumber>
    </recommendedName>
</protein>
<evidence type="ECO:0000256" key="8">
    <source>
        <dbReference type="PROSITE-ProRule" id="PRU00464"/>
    </source>
</evidence>
<feature type="domain" description="CN hydrolase" evidence="10">
    <location>
        <begin position="6"/>
        <end position="265"/>
    </location>
</feature>
<feature type="binding site" evidence="6">
    <location>
        <position position="391"/>
    </location>
    <ligand>
        <name>substrate</name>
    </ligand>
</feature>
<reference evidence="12 13" key="1">
    <citation type="submission" date="2024-11" db="EMBL/GenBank/DDBJ databases">
        <title>Adaptive evolution of stress response genes in parasites aligns with host niche diversity.</title>
        <authorList>
            <person name="Hahn C."/>
            <person name="Resl P."/>
        </authorList>
    </citation>
    <scope>NUCLEOTIDE SEQUENCE [LARGE SCALE GENOMIC DNA]</scope>
    <source>
        <strain evidence="12">EGGRZ-B1_66</strain>
        <tissue evidence="12">Body</tissue>
    </source>
</reference>
<dbReference type="GO" id="GO:0000166">
    <property type="term" value="F:nucleotide binding"/>
    <property type="evidence" value="ECO:0007669"/>
    <property type="project" value="UniProtKB-KW"/>
</dbReference>
<feature type="binding site" evidence="6">
    <location>
        <position position="406"/>
    </location>
    <ligand>
        <name>substrate</name>
    </ligand>
</feature>
<keyword evidence="3 9" id="KW-0378">Hydrolase</keyword>
<comment type="cofactor">
    <cofactor evidence="9">
        <name>Mn(2+)</name>
        <dbReference type="ChEBI" id="CHEBI:29035"/>
    </cofactor>
</comment>
<evidence type="ECO:0000259" key="11">
    <source>
        <dbReference type="PROSITE" id="PS51084"/>
    </source>
</evidence>
<dbReference type="InterPro" id="IPR019808">
    <property type="entry name" value="Histidine_triad_CS"/>
</dbReference>
<dbReference type="SUPFAM" id="SSF56317">
    <property type="entry name" value="Carbon-nitrogen hydrolase"/>
    <property type="match status" value="1"/>
</dbReference>
<keyword evidence="13" id="KW-1185">Reference proteome</keyword>
<dbReference type="InterPro" id="IPR003010">
    <property type="entry name" value="C-N_Hydrolase"/>
</dbReference>
<dbReference type="PROSITE" id="PS51084">
    <property type="entry name" value="HIT_2"/>
    <property type="match status" value="1"/>
</dbReference>
<evidence type="ECO:0000256" key="6">
    <source>
        <dbReference type="PIRSR" id="PIRSR639383-2"/>
    </source>
</evidence>
<feature type="binding site" evidence="6">
    <location>
        <begin position="397"/>
        <end position="400"/>
    </location>
    <ligand>
        <name>substrate</name>
    </ligand>
</feature>